<dbReference type="HOGENOM" id="CLU_055403_3_0_7"/>
<dbReference type="GO" id="GO:0003677">
    <property type="term" value="F:DNA binding"/>
    <property type="evidence" value="ECO:0007669"/>
    <property type="project" value="UniProtKB-KW"/>
</dbReference>
<reference evidence="3" key="2">
    <citation type="submission" date="2011-03" db="EMBL/GenBank/DDBJ databases">
        <title>The complete genome of Hippea maritima DSM 10411.</title>
        <authorList>
            <consortium name="US DOE Joint Genome Institute (JGI-PGF)"/>
            <person name="Lucas S."/>
            <person name="Copeland A."/>
            <person name="Lapidus A."/>
            <person name="Bruce D."/>
            <person name="Goodwin L."/>
            <person name="Pitluck S."/>
            <person name="Peters L."/>
            <person name="Kyrpides N."/>
            <person name="Mavromatis K."/>
            <person name="Pagani I."/>
            <person name="Ivanova N."/>
            <person name="Mikhailova N."/>
            <person name="Lu M."/>
            <person name="Detter J.C."/>
            <person name="Tapia R."/>
            <person name="Han C."/>
            <person name="Land M."/>
            <person name="Hauser L."/>
            <person name="Markowitz V."/>
            <person name="Cheng J.-F."/>
            <person name="Hugenholtz P."/>
            <person name="Woyke T."/>
            <person name="Wu D."/>
            <person name="Spring S."/>
            <person name="Schroeder M."/>
            <person name="Brambilla E."/>
            <person name="Klenk H.-P."/>
            <person name="Eisen J.A."/>
        </authorList>
    </citation>
    <scope>NUCLEOTIDE SEQUENCE [LARGE SCALE GENOMIC DNA]</scope>
    <source>
        <strain evidence="3">ATCC 700847 / DSM 10411 / MH2</strain>
    </source>
</reference>
<dbReference type="InterPro" id="IPR018873">
    <property type="entry name" value="KilA-N_DNA-bd_domain"/>
</dbReference>
<dbReference type="STRING" id="760142.Hipma_1714"/>
<gene>
    <name evidence="2" type="ordered locus">Hipma_1714</name>
</gene>
<proteinExistence type="predicted"/>
<keyword evidence="2" id="KW-0238">DNA-binding</keyword>
<dbReference type="EMBL" id="CP002606">
    <property type="protein sequence ID" value="AEA34652.1"/>
    <property type="molecule type" value="Genomic_DNA"/>
</dbReference>
<evidence type="ECO:0000313" key="3">
    <source>
        <dbReference type="Proteomes" id="UP000008139"/>
    </source>
</evidence>
<sequence>MKIIKMEEFEDLIIEIRGQKVLLDSDVAKIYGVETKRVNEAVKNNPEKFPKGYIIELTEEEKKYVVENFDHLFQLKFSPYVPKAFTEKGLYMLATILKSKRATEATIAIIETFTKIRNLTRNIKALSTITDKQKQRELVKKSGEIISEIIDDELQTNETETTIELNFAVLKFKHTIKKKK</sequence>
<organism evidence="2 3">
    <name type="scientific">Hippea maritima (strain ATCC 700847 / DSM 10411 / MH2)</name>
    <dbReference type="NCBI Taxonomy" id="760142"/>
    <lineage>
        <taxon>Bacteria</taxon>
        <taxon>Pseudomonadati</taxon>
        <taxon>Campylobacterota</taxon>
        <taxon>Desulfurellia</taxon>
        <taxon>Desulfurellales</taxon>
        <taxon>Hippeaceae</taxon>
        <taxon>Hippea</taxon>
    </lineage>
</organism>
<accession>F2LUY3</accession>
<dbReference type="RefSeq" id="WP_013682673.1">
    <property type="nucleotide sequence ID" value="NC_015318.1"/>
</dbReference>
<evidence type="ECO:0000313" key="2">
    <source>
        <dbReference type="EMBL" id="AEA34652.1"/>
    </source>
</evidence>
<name>F2LUY3_HIPMA</name>
<dbReference type="InParanoid" id="F2LUY3"/>
<dbReference type="Proteomes" id="UP000008139">
    <property type="component" value="Chromosome"/>
</dbReference>
<reference evidence="2 3" key="1">
    <citation type="journal article" date="2011" name="Stand. Genomic Sci.">
        <title>Complete genome sequence of the thermophilic sulfur-reducer Hippea maritima type strain (MH(2)).</title>
        <authorList>
            <person name="Huntemann M."/>
            <person name="Lu M."/>
            <person name="Nolan M."/>
            <person name="Lapidus A."/>
            <person name="Lucas S."/>
            <person name="Hammon N."/>
            <person name="Deshpande S."/>
            <person name="Cheng J.F."/>
            <person name="Tapia R."/>
            <person name="Han C."/>
            <person name="Goodwin L."/>
            <person name="Pitluck S."/>
            <person name="Liolios K."/>
            <person name="Pagani I."/>
            <person name="Ivanova N."/>
            <person name="Ovchinikova G."/>
            <person name="Pati A."/>
            <person name="Chen A."/>
            <person name="Palaniappan K."/>
            <person name="Land M."/>
            <person name="Hauser L."/>
            <person name="Jeffries C.D."/>
            <person name="Detter J.C."/>
            <person name="Brambilla E.M."/>
            <person name="Rohde M."/>
            <person name="Spring S."/>
            <person name="Goker M."/>
            <person name="Woyke T."/>
            <person name="Bristow J."/>
            <person name="Eisen J.A."/>
            <person name="Markowitz V."/>
            <person name="Hugenholtz P."/>
            <person name="Kyrpides N.C."/>
            <person name="Klenk H.P."/>
            <person name="Mavromatis K."/>
        </authorList>
    </citation>
    <scope>NUCLEOTIDE SEQUENCE [LARGE SCALE GENOMIC DNA]</scope>
    <source>
        <strain evidence="3">ATCC 700847 / DSM 10411 / MH2</strain>
    </source>
</reference>
<evidence type="ECO:0000259" key="1">
    <source>
        <dbReference type="Pfam" id="PF10543"/>
    </source>
</evidence>
<dbReference type="eggNOG" id="COG3646">
    <property type="taxonomic scope" value="Bacteria"/>
</dbReference>
<dbReference type="KEGG" id="hmr:Hipma_1714"/>
<feature type="domain" description="KilA-N DNA-binding" evidence="1">
    <location>
        <begin position="12"/>
        <end position="96"/>
    </location>
</feature>
<keyword evidence="3" id="KW-1185">Reference proteome</keyword>
<dbReference type="Pfam" id="PF10543">
    <property type="entry name" value="ORF6N"/>
    <property type="match status" value="1"/>
</dbReference>
<dbReference type="AlphaFoldDB" id="F2LUY3"/>
<protein>
    <submittedName>
        <fullName evidence="2">KilA-N, DNA-binding domain protein</fullName>
    </submittedName>
</protein>